<protein>
    <recommendedName>
        <fullName evidence="6">GDT1 family protein</fullName>
    </recommendedName>
</protein>
<dbReference type="PANTHER" id="PTHR12608:SF1">
    <property type="entry name" value="TRANSMEMBRANE PROTEIN 165"/>
    <property type="match status" value="1"/>
</dbReference>
<comment type="caution">
    <text evidence="7">The sequence shown here is derived from an EMBL/GenBank/DDBJ whole genome shotgun (WGS) entry which is preliminary data.</text>
</comment>
<feature type="transmembrane region" description="Helical" evidence="6">
    <location>
        <begin position="36"/>
        <end position="56"/>
    </location>
</feature>
<organism evidence="7">
    <name type="scientific">Eiseniibacteriota bacterium</name>
    <dbReference type="NCBI Taxonomy" id="2212470"/>
    <lineage>
        <taxon>Bacteria</taxon>
        <taxon>Candidatus Eiseniibacteriota</taxon>
    </lineage>
</organism>
<feature type="transmembrane region" description="Helical" evidence="6">
    <location>
        <begin position="68"/>
        <end position="87"/>
    </location>
</feature>
<evidence type="ECO:0000256" key="4">
    <source>
        <dbReference type="ARBA" id="ARBA00022989"/>
    </source>
</evidence>
<dbReference type="GO" id="GO:0016020">
    <property type="term" value="C:membrane"/>
    <property type="evidence" value="ECO:0007669"/>
    <property type="project" value="UniProtKB-SubCell"/>
</dbReference>
<name>A0A7V2AUM9_UNCEI</name>
<reference evidence="7" key="1">
    <citation type="journal article" date="2020" name="mSystems">
        <title>Genome- and Community-Level Interaction Insights into Carbon Utilization and Element Cycling Functions of Hydrothermarchaeota in Hydrothermal Sediment.</title>
        <authorList>
            <person name="Zhou Z."/>
            <person name="Liu Y."/>
            <person name="Xu W."/>
            <person name="Pan J."/>
            <person name="Luo Z.H."/>
            <person name="Li M."/>
        </authorList>
    </citation>
    <scope>NUCLEOTIDE SEQUENCE [LARGE SCALE GENOMIC DNA]</scope>
    <source>
        <strain evidence="7">SpSt-1233</strain>
    </source>
</reference>
<evidence type="ECO:0000256" key="2">
    <source>
        <dbReference type="ARBA" id="ARBA00009190"/>
    </source>
</evidence>
<proteinExistence type="inferred from homology"/>
<dbReference type="Pfam" id="PF01169">
    <property type="entry name" value="GDT1"/>
    <property type="match status" value="1"/>
</dbReference>
<evidence type="ECO:0000256" key="5">
    <source>
        <dbReference type="ARBA" id="ARBA00023136"/>
    </source>
</evidence>
<gene>
    <name evidence="7" type="ORF">ENO08_03915</name>
</gene>
<dbReference type="PANTHER" id="PTHR12608">
    <property type="entry name" value="TRANSMEMBRANE PROTEIN HTP-1 RELATED"/>
    <property type="match status" value="1"/>
</dbReference>
<keyword evidence="3 6" id="KW-0812">Transmembrane</keyword>
<comment type="similarity">
    <text evidence="2 6">Belongs to the GDT1 family.</text>
</comment>
<accession>A0A7V2AUM9</accession>
<evidence type="ECO:0000256" key="3">
    <source>
        <dbReference type="ARBA" id="ARBA00022692"/>
    </source>
</evidence>
<dbReference type="GO" id="GO:0046873">
    <property type="term" value="F:metal ion transmembrane transporter activity"/>
    <property type="evidence" value="ECO:0007669"/>
    <property type="project" value="InterPro"/>
</dbReference>
<sequence length="88" mass="9307">MWKVFLTSFGIMFLAEIGDKTQLAVISLSGRYRSPWVVFAGAGLAMLLATAIGIAVGSFLPTVMGERAVRTVSGALFILFGILILAGK</sequence>
<dbReference type="Proteomes" id="UP000886069">
    <property type="component" value="Unassembled WGS sequence"/>
</dbReference>
<dbReference type="InterPro" id="IPR001727">
    <property type="entry name" value="GDT1-like"/>
</dbReference>
<dbReference type="AlphaFoldDB" id="A0A7V2AUM9"/>
<evidence type="ECO:0000256" key="1">
    <source>
        <dbReference type="ARBA" id="ARBA00004141"/>
    </source>
</evidence>
<dbReference type="EMBL" id="DSEC01000274">
    <property type="protein sequence ID" value="HER43586.1"/>
    <property type="molecule type" value="Genomic_DNA"/>
</dbReference>
<comment type="caution">
    <text evidence="6">Lacks conserved residue(s) required for the propagation of feature annotation.</text>
</comment>
<keyword evidence="4 6" id="KW-1133">Transmembrane helix</keyword>
<evidence type="ECO:0000313" key="7">
    <source>
        <dbReference type="EMBL" id="HER43586.1"/>
    </source>
</evidence>
<comment type="subcellular location">
    <subcellularLocation>
        <location evidence="1 6">Membrane</location>
        <topology evidence="1 6">Multi-pass membrane protein</topology>
    </subcellularLocation>
</comment>
<keyword evidence="5 6" id="KW-0472">Membrane</keyword>
<evidence type="ECO:0000256" key="6">
    <source>
        <dbReference type="RuleBase" id="RU365102"/>
    </source>
</evidence>